<name>A0ABM1SM81_LIMPO</name>
<sequence>MDDLTDEEKEEFRDNNICHTYDKSADYQQNPLFADTLNSVVLDMTRQYFARENDYVNDFFHDLDHPELDKTEPLLHGYIPGTGYNNREAIILDSISFVKTNEQFEMLAVAILEASEYVGRLIIYKVVNGHSNQVMLLDLGDTPFKVGQVSSQFDSSIILLYNSSSGFKVQYIEKDLETLVINGFGYVAVANSSTCLVLKLDWFLRSHTQLKALHADDIRDLQSFRVGFEHFFTIISSQEQHLLVWRSGEFHTRQFLKFPNATQIYTAPVSSCRDDVFAVLFQDTILNRVSLLVWQKEERLVRVPPQILQSSPKDIQLLTGSITSFIYKKTVYLLAVDRRKGSRLFSLHTSLKPLPNPVFTRVMELKNFINHVESRFEENERNLQHLLHIFEHAVVDSENVFIFEYQVFIKMNILHRSVGVLELLENLGLEGSQQTVDDFKWTVDSLARNLRDIEQNMEVILSTVKDVALSDETVLMTGTNKIRAVQATSLGSLFVDVGNIAATNMNILQKSIYRSDNPEIVKGEKTFVSPIAVRRSVEVGCCVNNFDVARDILTTDKAQASTAYYYMMMPMIIQKHLDISGRVNNVDLLKDLVTLYKKHQIRAHVTMKDDIYIYGDLTVKIIDGTDVKEMKRFSLTGNRTQTMSSKEFVHDVRVQDVTITGVLNDVELNMLATNIVRINIPTIISGKKAFKESFSVVDKLSVVERVDTLKLPSDLFTSNCSQNIMVPKTFQGPLLVMNIYVNGLVDHLNTSDAVTLTVEDSLYDKMFARGIGVEKDVIVGRLVDTVDVSTLTRIIKKDFHLPGNTMFLANAIVEKNLDVQKKINDLDVGRTYRDAIFKTEIVEIYSLKAFDALTVQSATVNTICGFNIKDFMLTSGNRKIRGTKFLDETKFSDLRSEANIADEVDLKLLEAERVSLSSHSTIQGHLDFFKVLLVENAVTETVDGVSIHNAVLVSLPQEIAKKTFKPTLALNRRNGPHLSARHMRVIGDVYVETTIDAYDLTELARKRITTSSNQDILVEAILGDNNAVLIEAERVNNYDLVKLSKNVMSLSKTQIVSEKNFEAIDGLFIISFRKNLLVDTLVWMNCEETIFLSLIVNKIFKCFFTGDISVFGGIGTSGGISNIRLDLVNFNAIQLNGDQTLSGHYTFLDVLPVVEHLNVRKLVNNVDLTDLVQDSVMMEGNHVLTKPIRFQSVLHIDGDINAILVNGIHLPHKLFTQTSLQVITGVFVFERGLGLSSNLLITGLINGIDVSCLSAMTMKLDQKNKIVGSLKFQNEIEMKNNLTISELVNGIKLSLLQTEAVLVNEKEQIISKSIANEVFVKANLMTNVVNNLDLEQFVADAIWVIGEQDIPTSKTFTEEVVVLHNLQVLGPSSVHVVDGIDLVRLARDAVYTDKARKIEDVKVFSNVVEVDGSILIHGRINNIDLSVGAITVTKTGDDIQRIYGEKLFTNVFFKDLVTVVETVNNHVLEEQVNDTLLKTGNQIVSGRKMIKGNILCEKDLHLMKVNNINLKEAVNLHTKQVIFGQLMFSGGVKSRNLYVQGLMNEVNVWLMVEEAIYLDTNQDIFPEFFFADLLVREDAIIGKKIDHIDLEKLDKAVVNFDIHFKAKTQDILDETRRQQLIGDYLWDVLEESLYHLDKFVFYTSLNITGDFVDVLPQTTDFNIVKIPRNSYYGRAYNFVIEHPKLLFLDSIFTSTTVRRVPFQILQRVFVINVAAPHSAVDTVIREREQPVASLGQGILDISVINLDESYCNIIVLDVEGTCKIYVFKMGHGYNALLTQVAFVHAGKEAIGMTAFTFKQEEVLIAVARKFPLPYTQGSSLLFKFSKRNIELVQEIAAPASDDVLYFQHCGKHYLAFTNDVPVHEALEPNSVKVYRSCDCLETPFRLHQKIYFDNPKSLEVFKLGRLHELYMIISNSTVIKFYHLQGEGGFVSNTTFVSDDIRDVKPFVAHGELYVVVVQGENSKSSMVLKAEMKGSTVPPRLVTHWP</sequence>
<evidence type="ECO:0000313" key="2">
    <source>
        <dbReference type="RefSeq" id="XP_022244737.1"/>
    </source>
</evidence>
<proteinExistence type="predicted"/>
<dbReference type="RefSeq" id="XP_022244737.1">
    <property type="nucleotide sequence ID" value="XM_022389029.1"/>
</dbReference>
<reference evidence="2" key="1">
    <citation type="submission" date="2025-08" db="UniProtKB">
        <authorList>
            <consortium name="RefSeq"/>
        </authorList>
    </citation>
    <scope>IDENTIFICATION</scope>
    <source>
        <tissue evidence="2">Muscle</tissue>
    </source>
</reference>
<keyword evidence="1" id="KW-1185">Reference proteome</keyword>
<protein>
    <submittedName>
        <fullName evidence="2">Uncharacterized protein LOC111086391</fullName>
    </submittedName>
</protein>
<dbReference type="Proteomes" id="UP000694941">
    <property type="component" value="Unplaced"/>
</dbReference>
<dbReference type="GeneID" id="111086391"/>
<gene>
    <name evidence="2" type="primary">LOC111086391</name>
</gene>
<evidence type="ECO:0000313" key="1">
    <source>
        <dbReference type="Proteomes" id="UP000694941"/>
    </source>
</evidence>
<dbReference type="PANTHER" id="PTHR15261:SF4">
    <property type="entry name" value="THROMBOSPONDIN-TYPE LAMININ G DOMAIN AND EAR REPEAT-CONTAINING PROTEIN"/>
    <property type="match status" value="1"/>
</dbReference>
<organism evidence="1 2">
    <name type="scientific">Limulus polyphemus</name>
    <name type="common">Atlantic horseshoe crab</name>
    <dbReference type="NCBI Taxonomy" id="6850"/>
    <lineage>
        <taxon>Eukaryota</taxon>
        <taxon>Metazoa</taxon>
        <taxon>Ecdysozoa</taxon>
        <taxon>Arthropoda</taxon>
        <taxon>Chelicerata</taxon>
        <taxon>Merostomata</taxon>
        <taxon>Xiphosura</taxon>
        <taxon>Limulidae</taxon>
        <taxon>Limulus</taxon>
    </lineage>
</organism>
<accession>A0ABM1SM81</accession>
<dbReference type="PANTHER" id="PTHR15261">
    <property type="entry name" value="THROMBOSPONDIN-TYPE LAMININ G DOMAIN AND EAR REPEAT-CONTAINING"/>
    <property type="match status" value="1"/>
</dbReference>